<dbReference type="InterPro" id="IPR014746">
    <property type="entry name" value="Gln_synth/guanido_kin_cat_dom"/>
</dbReference>
<accession>A0A285KX78</accession>
<dbReference type="PANTHER" id="PTHR36510">
    <property type="entry name" value="GLUTAMATE--CYSTEINE LIGASE 2-RELATED"/>
    <property type="match status" value="1"/>
</dbReference>
<dbReference type="NCBIfam" id="NF010041">
    <property type="entry name" value="PRK13517.1-1"/>
    <property type="match status" value="1"/>
</dbReference>
<comment type="function">
    <text evidence="5">ATP-dependent carboxylate-amine ligase which exhibits weak glutamate--cysteine ligase activity.</text>
</comment>
<evidence type="ECO:0000256" key="1">
    <source>
        <dbReference type="ARBA" id="ARBA00022598"/>
    </source>
</evidence>
<dbReference type="Gene3D" id="3.30.590.20">
    <property type="match status" value="1"/>
</dbReference>
<sequence length="386" mass="41947">MDVDSSTVGVEEEFLLADPRTGAPTAKNDAVARTAEDLGLDLQLELTRCQIETNTGVHTRTGDLAQQLRDLRRGVASCAEMNDARLLAVAIPPTVPLHYPVTDTPRYRRIADGFGMLAHEQGLCGCHVHVAVPDRETAVQVSNYLRPWLPLFLALTANSAIYRGVETGYKSWRNILWRRWPSAGPPPYFRCADDYDDLVAMMLSSGIMLDEKMVYWDVRRSISYPTVEIRVSDVPATVAETTLLATLVRATVIMARQSLDEGRTAQPVAAEMLRAAYWKAARSGIDGDAVAPMDGRVLPARDLLGELVEHVEPALKELGDREFVADTIAAVLERGNGATRQLRAFRAGGDVAAVVAELSEATLEGCALPEEPPLGFGEAGAGSPLR</sequence>
<keyword evidence="8" id="KW-1185">Reference proteome</keyword>
<evidence type="ECO:0000256" key="6">
    <source>
        <dbReference type="SAM" id="MobiDB-lite"/>
    </source>
</evidence>
<dbReference type="NCBIfam" id="TIGR02050">
    <property type="entry name" value="gshA_cyan_rel"/>
    <property type="match status" value="1"/>
</dbReference>
<dbReference type="RefSeq" id="WP_097243780.1">
    <property type="nucleotide sequence ID" value="NZ_JAMTCV010000002.1"/>
</dbReference>
<comment type="catalytic activity">
    <reaction evidence="4 5">
        <text>L-cysteine + L-glutamate + ATP = gamma-L-glutamyl-L-cysteine + ADP + phosphate + H(+)</text>
        <dbReference type="Rhea" id="RHEA:13285"/>
        <dbReference type="ChEBI" id="CHEBI:15378"/>
        <dbReference type="ChEBI" id="CHEBI:29985"/>
        <dbReference type="ChEBI" id="CHEBI:30616"/>
        <dbReference type="ChEBI" id="CHEBI:35235"/>
        <dbReference type="ChEBI" id="CHEBI:43474"/>
        <dbReference type="ChEBI" id="CHEBI:58173"/>
        <dbReference type="ChEBI" id="CHEBI:456216"/>
        <dbReference type="EC" id="6.3.2.2"/>
    </reaction>
</comment>
<dbReference type="EC" id="6.3.2.2" evidence="5"/>
<dbReference type="AlphaFoldDB" id="A0A285KX78"/>
<dbReference type="InterPro" id="IPR011793">
    <property type="entry name" value="YbdK"/>
</dbReference>
<feature type="region of interest" description="Disordered" evidence="6">
    <location>
        <begin position="367"/>
        <end position="386"/>
    </location>
</feature>
<evidence type="ECO:0000256" key="2">
    <source>
        <dbReference type="ARBA" id="ARBA00022741"/>
    </source>
</evidence>
<dbReference type="Pfam" id="PF04107">
    <property type="entry name" value="GCS2"/>
    <property type="match status" value="1"/>
</dbReference>
<keyword evidence="1 5" id="KW-0436">Ligase</keyword>
<dbReference type="GO" id="GO:0005524">
    <property type="term" value="F:ATP binding"/>
    <property type="evidence" value="ECO:0007669"/>
    <property type="project" value="UniProtKB-KW"/>
</dbReference>
<name>A0A285KX78_9NOCA</name>
<dbReference type="GO" id="GO:0004357">
    <property type="term" value="F:glutamate-cysteine ligase activity"/>
    <property type="evidence" value="ECO:0007669"/>
    <property type="project" value="UniProtKB-EC"/>
</dbReference>
<keyword evidence="3 5" id="KW-0067">ATP-binding</keyword>
<dbReference type="OrthoDB" id="9803842at2"/>
<dbReference type="PANTHER" id="PTHR36510:SF1">
    <property type="entry name" value="GLUTAMATE--CYSTEINE LIGASE 2-RELATED"/>
    <property type="match status" value="1"/>
</dbReference>
<evidence type="ECO:0000256" key="4">
    <source>
        <dbReference type="ARBA" id="ARBA00048819"/>
    </source>
</evidence>
<organism evidence="7 8">
    <name type="scientific">Nocardia amikacinitolerans</name>
    <dbReference type="NCBI Taxonomy" id="756689"/>
    <lineage>
        <taxon>Bacteria</taxon>
        <taxon>Bacillati</taxon>
        <taxon>Actinomycetota</taxon>
        <taxon>Actinomycetes</taxon>
        <taxon>Mycobacteriales</taxon>
        <taxon>Nocardiaceae</taxon>
        <taxon>Nocardia</taxon>
    </lineage>
</organism>
<dbReference type="Proteomes" id="UP000219565">
    <property type="component" value="Unassembled WGS sequence"/>
</dbReference>
<evidence type="ECO:0000313" key="7">
    <source>
        <dbReference type="EMBL" id="SNY77249.1"/>
    </source>
</evidence>
<dbReference type="SUPFAM" id="SSF55931">
    <property type="entry name" value="Glutamine synthetase/guanido kinase"/>
    <property type="match status" value="1"/>
</dbReference>
<reference evidence="7 8" key="1">
    <citation type="submission" date="2017-09" db="EMBL/GenBank/DDBJ databases">
        <authorList>
            <person name="Ehlers B."/>
            <person name="Leendertz F.H."/>
        </authorList>
    </citation>
    <scope>NUCLEOTIDE SEQUENCE [LARGE SCALE GENOMIC DNA]</scope>
    <source>
        <strain evidence="7 8">DSM 45537</strain>
    </source>
</reference>
<gene>
    <name evidence="7" type="ORF">SAMN04244553_0958</name>
</gene>
<dbReference type="InterPro" id="IPR050141">
    <property type="entry name" value="GCL_type2/YbdK_subfam"/>
</dbReference>
<protein>
    <recommendedName>
        <fullName evidence="5">Putative glutamate--cysteine ligase 2</fullName>
        <ecNumber evidence="5">6.3.2.2</ecNumber>
    </recommendedName>
    <alternativeName>
        <fullName evidence="5">Gamma-glutamylcysteine synthetase 2</fullName>
        <shortName evidence="5">GCS 2</shortName>
        <shortName evidence="5">Gamma-GCS 2</shortName>
    </alternativeName>
</protein>
<dbReference type="InterPro" id="IPR006336">
    <property type="entry name" value="GCS2"/>
</dbReference>
<evidence type="ECO:0000256" key="5">
    <source>
        <dbReference type="HAMAP-Rule" id="MF_01609"/>
    </source>
</evidence>
<evidence type="ECO:0000313" key="8">
    <source>
        <dbReference type="Proteomes" id="UP000219565"/>
    </source>
</evidence>
<dbReference type="HAMAP" id="MF_01609">
    <property type="entry name" value="Glu_cys_ligase_2"/>
    <property type="match status" value="1"/>
</dbReference>
<comment type="similarity">
    <text evidence="5">Belongs to the glutamate--cysteine ligase type 2 family. YbdK subfamily.</text>
</comment>
<keyword evidence="2 5" id="KW-0547">Nucleotide-binding</keyword>
<dbReference type="EMBL" id="OBEG01000001">
    <property type="protein sequence ID" value="SNY77249.1"/>
    <property type="molecule type" value="Genomic_DNA"/>
</dbReference>
<evidence type="ECO:0000256" key="3">
    <source>
        <dbReference type="ARBA" id="ARBA00022840"/>
    </source>
</evidence>
<dbReference type="STRING" id="1379680.GCA_001612615_00053"/>
<proteinExistence type="inferred from homology"/>
<dbReference type="GO" id="GO:0042398">
    <property type="term" value="P:modified amino acid biosynthetic process"/>
    <property type="evidence" value="ECO:0007669"/>
    <property type="project" value="InterPro"/>
</dbReference>